<evidence type="ECO:0000313" key="3">
    <source>
        <dbReference type="EMBL" id="CDR43652.1"/>
    </source>
</evidence>
<dbReference type="InterPro" id="IPR015966">
    <property type="entry name" value="tRNA_lig_kin_fungi"/>
</dbReference>
<dbReference type="InterPro" id="IPR015965">
    <property type="entry name" value="tRNA_lig_PDEase"/>
</dbReference>
<dbReference type="GO" id="GO:0006388">
    <property type="term" value="P:tRNA splicing, via endonucleolytic cleavage and ligation"/>
    <property type="evidence" value="ECO:0007669"/>
    <property type="project" value="InterPro"/>
</dbReference>
<dbReference type="PROSITE" id="PS51257">
    <property type="entry name" value="PROKAR_LIPOPROTEIN"/>
    <property type="match status" value="1"/>
</dbReference>
<dbReference type="EMBL" id="LK052897">
    <property type="protein sequence ID" value="CDR43652.1"/>
    <property type="molecule type" value="Genomic_DNA"/>
</dbReference>
<keyword evidence="5" id="KW-1185">Reference proteome</keyword>
<feature type="domain" description="tRNA ligase phosphodiesterase" evidence="1">
    <location>
        <begin position="180"/>
        <end position="240"/>
    </location>
</feature>
<evidence type="ECO:0000313" key="4">
    <source>
        <dbReference type="EMBL" id="ONH65486.1"/>
    </source>
</evidence>
<dbReference type="Gene3D" id="3.40.50.300">
    <property type="entry name" value="P-loop containing nucleotide triphosphate hydrolases"/>
    <property type="match status" value="1"/>
</dbReference>
<dbReference type="VEuPathDB" id="FungiDB:BON22_4770"/>
<evidence type="ECO:0000313" key="5">
    <source>
        <dbReference type="Proteomes" id="UP000189513"/>
    </source>
</evidence>
<sequence>MAATTKILLVPVATIGCGKTTTAQTLVNVAPHVFGSVANDDMPSGASGRRRFFRTGLNELVEHNVVILDKNNHQYRERTMVFDEVAKHRADFLSDDVRLKVICLSFVKGSPREPTLWKTTTTRVIERGDNHQSIKANKDGPGVVYRIMGGFAKRFEPIDKMKKPDNLFDLVIQLEVEGDSSLRNARKILRVLSERFPEVVSMYPSDEEWKQAFTKALNYTPDHTKLIRKRAGAQTTSRKENNVS</sequence>
<reference evidence="4" key="3">
    <citation type="submission" date="2017-01" db="EMBL/GenBank/DDBJ databases">
        <authorList>
            <person name="Mah S.A."/>
            <person name="Swanson W.J."/>
            <person name="Moy G.W."/>
            <person name="Vacquier V.D."/>
        </authorList>
    </citation>
    <scope>NUCLEOTIDE SEQUENCE [LARGE SCALE GENOMIC DNA]</scope>
    <source>
        <strain evidence="4">65</strain>
    </source>
</reference>
<dbReference type="GO" id="GO:0005524">
    <property type="term" value="F:ATP binding"/>
    <property type="evidence" value="ECO:0007669"/>
    <property type="project" value="InterPro"/>
</dbReference>
<dbReference type="Proteomes" id="UP000189513">
    <property type="component" value="Unassembled WGS sequence"/>
</dbReference>
<dbReference type="Pfam" id="PF08302">
    <property type="entry name" value="tRNA_lig_CPD"/>
    <property type="match status" value="1"/>
</dbReference>
<proteinExistence type="predicted"/>
<evidence type="ECO:0000259" key="2">
    <source>
        <dbReference type="Pfam" id="PF08303"/>
    </source>
</evidence>
<dbReference type="GO" id="GO:0005634">
    <property type="term" value="C:nucleus"/>
    <property type="evidence" value="ECO:0007669"/>
    <property type="project" value="TreeGrafter"/>
</dbReference>
<dbReference type="PANTHER" id="PTHR32004">
    <property type="entry name" value="TRNA LIGASE"/>
    <property type="match status" value="1"/>
</dbReference>
<dbReference type="OrthoDB" id="276239at2759"/>
<reference evidence="5" key="2">
    <citation type="journal article" date="2017" name="Genome Announc.">
        <title>Genome sequences of Cyberlindnera fabianii 65, Pichia kudriavzevii 129, and Saccharomyces cerevisiae 131 isolated from fermented masau fruits in Zimbabwe.</title>
        <authorList>
            <person name="van Rijswijck I.M.H."/>
            <person name="Derks M.F.L."/>
            <person name="Abee T."/>
            <person name="de Ridder D."/>
            <person name="Smid E.J."/>
        </authorList>
    </citation>
    <scope>NUCLEOTIDE SEQUENCE [LARGE SCALE GENOMIC DNA]</scope>
    <source>
        <strain evidence="5">65</strain>
    </source>
</reference>
<keyword evidence="4" id="KW-0436">Ligase</keyword>
<dbReference type="OMA" id="HVENDDC"/>
<evidence type="ECO:0000259" key="1">
    <source>
        <dbReference type="Pfam" id="PF08302"/>
    </source>
</evidence>
<dbReference type="AlphaFoldDB" id="A0A061B165"/>
<reference evidence="3" key="1">
    <citation type="journal article" date="2014" name="Genome Announc.">
        <title>Genome sequence of the yeast Cyberlindnera fabianii (Hansenula fabianii).</title>
        <authorList>
            <person name="Freel K.C."/>
            <person name="Sarilar V."/>
            <person name="Neuveglise C."/>
            <person name="Devillers H."/>
            <person name="Friedrich A."/>
            <person name="Schacherer J."/>
        </authorList>
    </citation>
    <scope>NUCLEOTIDE SEQUENCE</scope>
    <source>
        <strain evidence="3">YJS4271</strain>
    </source>
</reference>
<dbReference type="SUPFAM" id="SSF52540">
    <property type="entry name" value="P-loop containing nucleoside triphosphate hydrolases"/>
    <property type="match status" value="1"/>
</dbReference>
<gene>
    <name evidence="4" type="ORF">BON22_4770</name>
    <name evidence="3" type="ORF">CYFA0S_12e02894g</name>
</gene>
<name>A0A061B165_CYBFA</name>
<organism evidence="3">
    <name type="scientific">Cyberlindnera fabianii</name>
    <name type="common">Yeast</name>
    <name type="synonym">Hansenula fabianii</name>
    <dbReference type="NCBI Taxonomy" id="36022"/>
    <lineage>
        <taxon>Eukaryota</taxon>
        <taxon>Fungi</taxon>
        <taxon>Dikarya</taxon>
        <taxon>Ascomycota</taxon>
        <taxon>Saccharomycotina</taxon>
        <taxon>Saccharomycetes</taxon>
        <taxon>Phaffomycetales</taxon>
        <taxon>Phaffomycetaceae</taxon>
        <taxon>Cyberlindnera</taxon>
    </lineage>
</organism>
<feature type="domain" description="tRNA ligase kinase" evidence="2">
    <location>
        <begin position="8"/>
        <end position="176"/>
    </location>
</feature>
<dbReference type="GO" id="GO:0003972">
    <property type="term" value="F:RNA ligase (ATP) activity"/>
    <property type="evidence" value="ECO:0007669"/>
    <property type="project" value="InterPro"/>
</dbReference>
<dbReference type="EMBL" id="MPUK01000011">
    <property type="protein sequence ID" value="ONH65486.1"/>
    <property type="molecule type" value="Genomic_DNA"/>
</dbReference>
<protein>
    <submittedName>
        <fullName evidence="3">CYFA0S12e02894g1_1</fullName>
    </submittedName>
    <submittedName>
        <fullName evidence="4">tRNA ligase</fullName>
    </submittedName>
</protein>
<dbReference type="PANTHER" id="PTHR32004:SF1">
    <property type="entry name" value="TRNA LIGASE"/>
    <property type="match status" value="1"/>
</dbReference>
<dbReference type="Pfam" id="PF08303">
    <property type="entry name" value="tRNA_lig_kinase"/>
    <property type="match status" value="1"/>
</dbReference>
<accession>A0A061B165</accession>
<dbReference type="InterPro" id="IPR027417">
    <property type="entry name" value="P-loop_NTPase"/>
</dbReference>